<dbReference type="AlphaFoldDB" id="A0AAD6U7L9"/>
<gene>
    <name evidence="2" type="ORF">B0H15DRAFT_949902</name>
</gene>
<evidence type="ECO:0000256" key="1">
    <source>
        <dbReference type="SAM" id="MobiDB-lite"/>
    </source>
</evidence>
<feature type="compositionally biased region" description="Basic and acidic residues" evidence="1">
    <location>
        <begin position="66"/>
        <end position="95"/>
    </location>
</feature>
<organism evidence="2 3">
    <name type="scientific">Mycena belliarum</name>
    <dbReference type="NCBI Taxonomy" id="1033014"/>
    <lineage>
        <taxon>Eukaryota</taxon>
        <taxon>Fungi</taxon>
        <taxon>Dikarya</taxon>
        <taxon>Basidiomycota</taxon>
        <taxon>Agaricomycotina</taxon>
        <taxon>Agaricomycetes</taxon>
        <taxon>Agaricomycetidae</taxon>
        <taxon>Agaricales</taxon>
        <taxon>Marasmiineae</taxon>
        <taxon>Mycenaceae</taxon>
        <taxon>Mycena</taxon>
    </lineage>
</organism>
<sequence>MSPRKPPLDSETKAAHRRLALQTFRDKHSMDLRHSAQERMQRLRALKPTEIQKASKHASAKRYREKNKESIRATDSLRRARKRREEEAVLCAERRQRPRYTRSQTSPQSAHADLEVAPPSEVAKHRKYWEEWSPPSESESGSDADSHGDSNSPVPGYGRTRSQTPPELHCECRLPVHCPKCTCGCDYMCCLYHHEDESNHRKWMKELTLEENMLRAQGLRPA</sequence>
<feature type="compositionally biased region" description="Low complexity" evidence="1">
    <location>
        <begin position="131"/>
        <end position="143"/>
    </location>
</feature>
<feature type="compositionally biased region" description="Basic residues" evidence="1">
    <location>
        <begin position="54"/>
        <end position="65"/>
    </location>
</feature>
<keyword evidence="3" id="KW-1185">Reference proteome</keyword>
<proteinExistence type="predicted"/>
<evidence type="ECO:0000313" key="2">
    <source>
        <dbReference type="EMBL" id="KAJ7087525.1"/>
    </source>
</evidence>
<name>A0AAD6U7L9_9AGAR</name>
<dbReference type="EMBL" id="JARJCN010000028">
    <property type="protein sequence ID" value="KAJ7087525.1"/>
    <property type="molecule type" value="Genomic_DNA"/>
</dbReference>
<evidence type="ECO:0000313" key="3">
    <source>
        <dbReference type="Proteomes" id="UP001222325"/>
    </source>
</evidence>
<comment type="caution">
    <text evidence="2">The sequence shown here is derived from an EMBL/GenBank/DDBJ whole genome shotgun (WGS) entry which is preliminary data.</text>
</comment>
<feature type="region of interest" description="Disordered" evidence="1">
    <location>
        <begin position="49"/>
        <end position="165"/>
    </location>
</feature>
<accession>A0AAD6U7L9</accession>
<dbReference type="Proteomes" id="UP001222325">
    <property type="component" value="Unassembled WGS sequence"/>
</dbReference>
<reference evidence="2" key="1">
    <citation type="submission" date="2023-03" db="EMBL/GenBank/DDBJ databases">
        <title>Massive genome expansion in bonnet fungi (Mycena s.s.) driven by repeated elements and novel gene families across ecological guilds.</title>
        <authorList>
            <consortium name="Lawrence Berkeley National Laboratory"/>
            <person name="Harder C.B."/>
            <person name="Miyauchi S."/>
            <person name="Viragh M."/>
            <person name="Kuo A."/>
            <person name="Thoen E."/>
            <person name="Andreopoulos B."/>
            <person name="Lu D."/>
            <person name="Skrede I."/>
            <person name="Drula E."/>
            <person name="Henrissat B."/>
            <person name="Morin E."/>
            <person name="Kohler A."/>
            <person name="Barry K."/>
            <person name="LaButti K."/>
            <person name="Morin E."/>
            <person name="Salamov A."/>
            <person name="Lipzen A."/>
            <person name="Mereny Z."/>
            <person name="Hegedus B."/>
            <person name="Baldrian P."/>
            <person name="Stursova M."/>
            <person name="Weitz H."/>
            <person name="Taylor A."/>
            <person name="Grigoriev I.V."/>
            <person name="Nagy L.G."/>
            <person name="Martin F."/>
            <person name="Kauserud H."/>
        </authorList>
    </citation>
    <scope>NUCLEOTIDE SEQUENCE</scope>
    <source>
        <strain evidence="2">CBHHK173m</strain>
    </source>
</reference>
<protein>
    <submittedName>
        <fullName evidence="2">Uncharacterized protein</fullName>
    </submittedName>
</protein>